<keyword evidence="2 7" id="KW-0378">Hydrolase</keyword>
<dbReference type="GO" id="GO:0005524">
    <property type="term" value="F:ATP binding"/>
    <property type="evidence" value="ECO:0007669"/>
    <property type="project" value="UniProtKB-UniRule"/>
</dbReference>
<dbReference type="Proteomes" id="UP001566132">
    <property type="component" value="Unassembled WGS sequence"/>
</dbReference>
<comment type="caution">
    <text evidence="12">The sequence shown here is derived from an EMBL/GenBank/DDBJ whole genome shotgun (WGS) entry which is preliminary data.</text>
</comment>
<evidence type="ECO:0000256" key="2">
    <source>
        <dbReference type="ARBA" id="ARBA00022801"/>
    </source>
</evidence>
<comment type="similarity">
    <text evidence="7">Belongs to the DEAD box helicase family.</text>
</comment>
<feature type="compositionally biased region" description="Basic and acidic residues" evidence="8">
    <location>
        <begin position="727"/>
        <end position="738"/>
    </location>
</feature>
<dbReference type="CDD" id="cd17941">
    <property type="entry name" value="DEADc_DDX10"/>
    <property type="match status" value="1"/>
</dbReference>
<evidence type="ECO:0000256" key="3">
    <source>
        <dbReference type="ARBA" id="ARBA00022806"/>
    </source>
</evidence>
<comment type="function">
    <text evidence="7">RNA helicase.</text>
</comment>
<evidence type="ECO:0000313" key="13">
    <source>
        <dbReference type="Proteomes" id="UP001566132"/>
    </source>
</evidence>
<feature type="compositionally biased region" description="Acidic residues" evidence="8">
    <location>
        <begin position="708"/>
        <end position="720"/>
    </location>
</feature>
<keyword evidence="13" id="KW-1185">Reference proteome</keyword>
<feature type="compositionally biased region" description="Basic residues" evidence="8">
    <location>
        <begin position="686"/>
        <end position="698"/>
    </location>
</feature>
<dbReference type="AlphaFoldDB" id="A0ABD1F436"/>
<dbReference type="SMART" id="SM01178">
    <property type="entry name" value="DUF4217"/>
    <property type="match status" value="1"/>
</dbReference>
<dbReference type="PROSITE" id="PS51192">
    <property type="entry name" value="HELICASE_ATP_BIND_1"/>
    <property type="match status" value="1"/>
</dbReference>
<dbReference type="PROSITE" id="PS51194">
    <property type="entry name" value="HELICASE_CTER"/>
    <property type="match status" value="1"/>
</dbReference>
<evidence type="ECO:0000259" key="9">
    <source>
        <dbReference type="PROSITE" id="PS51192"/>
    </source>
</evidence>
<keyword evidence="4 7" id="KW-0067">ATP-binding</keyword>
<dbReference type="Pfam" id="PF13959">
    <property type="entry name" value="CTE_SPB4"/>
    <property type="match status" value="1"/>
</dbReference>
<feature type="domain" description="DEAD-box RNA helicase Q" evidence="11">
    <location>
        <begin position="51"/>
        <end position="79"/>
    </location>
</feature>
<accession>A0ABD1F436</accession>
<dbReference type="InterPro" id="IPR011545">
    <property type="entry name" value="DEAD/DEAH_box_helicase_dom"/>
</dbReference>
<evidence type="ECO:0000256" key="7">
    <source>
        <dbReference type="RuleBase" id="RU365068"/>
    </source>
</evidence>
<dbReference type="Pfam" id="PF00271">
    <property type="entry name" value="Helicase_C"/>
    <property type="match status" value="1"/>
</dbReference>
<dbReference type="PANTHER" id="PTHR24031">
    <property type="entry name" value="RNA HELICASE"/>
    <property type="match status" value="1"/>
</dbReference>
<dbReference type="SMART" id="SM00487">
    <property type="entry name" value="DEXDc"/>
    <property type="match status" value="1"/>
</dbReference>
<evidence type="ECO:0000256" key="8">
    <source>
        <dbReference type="SAM" id="MobiDB-lite"/>
    </source>
</evidence>
<dbReference type="InterPro" id="IPR014014">
    <property type="entry name" value="RNA_helicase_DEAD_Q_motif"/>
</dbReference>
<feature type="compositionally biased region" description="Basic and acidic residues" evidence="8">
    <location>
        <begin position="758"/>
        <end position="767"/>
    </location>
</feature>
<evidence type="ECO:0000259" key="11">
    <source>
        <dbReference type="PROSITE" id="PS51195"/>
    </source>
</evidence>
<dbReference type="SUPFAM" id="SSF52540">
    <property type="entry name" value="P-loop containing nucleoside triphosphate hydrolases"/>
    <property type="match status" value="1"/>
</dbReference>
<evidence type="ECO:0000256" key="1">
    <source>
        <dbReference type="ARBA" id="ARBA00022741"/>
    </source>
</evidence>
<protein>
    <recommendedName>
        <fullName evidence="7">ATP-dependent RNA helicase</fullName>
        <ecNumber evidence="7">3.6.4.13</ecNumber>
    </recommendedName>
</protein>
<proteinExistence type="inferred from homology"/>
<dbReference type="InterPro" id="IPR000629">
    <property type="entry name" value="RNA-helicase_DEAD-box_CS"/>
</dbReference>
<dbReference type="InterPro" id="IPR025313">
    <property type="entry name" value="SPB4-like_CTE"/>
</dbReference>
<dbReference type="GO" id="GO:0003724">
    <property type="term" value="F:RNA helicase activity"/>
    <property type="evidence" value="ECO:0007669"/>
    <property type="project" value="UniProtKB-EC"/>
</dbReference>
<evidence type="ECO:0000259" key="10">
    <source>
        <dbReference type="PROSITE" id="PS51194"/>
    </source>
</evidence>
<comment type="catalytic activity">
    <reaction evidence="7">
        <text>ATP + H2O = ADP + phosphate + H(+)</text>
        <dbReference type="Rhea" id="RHEA:13065"/>
        <dbReference type="ChEBI" id="CHEBI:15377"/>
        <dbReference type="ChEBI" id="CHEBI:15378"/>
        <dbReference type="ChEBI" id="CHEBI:30616"/>
        <dbReference type="ChEBI" id="CHEBI:43474"/>
        <dbReference type="ChEBI" id="CHEBI:456216"/>
        <dbReference type="EC" id="3.6.4.13"/>
    </reaction>
</comment>
<dbReference type="GO" id="GO:0016787">
    <property type="term" value="F:hydrolase activity"/>
    <property type="evidence" value="ECO:0007669"/>
    <property type="project" value="UniProtKB-KW"/>
</dbReference>
<dbReference type="InterPro" id="IPR014001">
    <property type="entry name" value="Helicase_ATP-bd"/>
</dbReference>
<feature type="region of interest" description="Disordered" evidence="8">
    <location>
        <begin position="681"/>
        <end position="787"/>
    </location>
</feature>
<name>A0ABD1F436_HYPHA</name>
<evidence type="ECO:0000256" key="4">
    <source>
        <dbReference type="ARBA" id="ARBA00022840"/>
    </source>
</evidence>
<gene>
    <name evidence="12" type="ORF">ABEB36_004661</name>
</gene>
<dbReference type="InterPro" id="IPR001650">
    <property type="entry name" value="Helicase_C-like"/>
</dbReference>
<feature type="domain" description="Helicase C-terminal" evidence="10">
    <location>
        <begin position="266"/>
        <end position="430"/>
    </location>
</feature>
<keyword evidence="1 7" id="KW-0547">Nucleotide-binding</keyword>
<feature type="short sequence motif" description="Q motif" evidence="6">
    <location>
        <begin position="51"/>
        <end position="79"/>
    </location>
</feature>
<dbReference type="PROSITE" id="PS51195">
    <property type="entry name" value="Q_MOTIF"/>
    <property type="match status" value="1"/>
</dbReference>
<keyword evidence="5 7" id="KW-0694">RNA-binding</keyword>
<evidence type="ECO:0000313" key="12">
    <source>
        <dbReference type="EMBL" id="KAL1510001.1"/>
    </source>
</evidence>
<dbReference type="InterPro" id="IPR027417">
    <property type="entry name" value="P-loop_NTPase"/>
</dbReference>
<dbReference type="EC" id="3.6.4.13" evidence="7"/>
<sequence>MEKPKKVKAGNRPKTAKVKVFTKKKKTGLPEDVVIKSLVSQYNQIDSSKVSKFSDLPISQKTLKGLNESKYIKLTDIQKASIPLALQDRDILGAAQTGSGKTLAFLIPILERLYREQWSRIDGIGALVITPTRELAYQIFETLRRIGNHHDFSAGLIIGGKDLKFESKRMDQCNIIICTPGRLLQHMDENPLFDCVTMKVLVLDEADRCLDMGFKETMNAIIANLPPKRQTLLFSATQTKSVQDLARLSLKDPSYVSVNEMTTPKELQQSYVICELHEKLSIIWSFIRNHLKQKTIIFFSTCKQVKYFYEMFCKLRPGVSLLPLYGTLHQLRRMKIYEEFCRKQSAVLFATDLAARGLDFPEVHWVVQGDCPEDVETYIHRVGRTARYHKGGESLLLLLPSEIKMIEYLDEKKIPIEKIDINPSKLHNPIRKMEAYLAKDNTLKDTAQRAVSHYARAIYFMRLKEVFNVQLLDFEAFSKSLGLAVPPRIRFLNRMMNKKQMNDANGSSIQVKKPNNKVYFNEDDDGIEETNAEVGIEEEDTLLEDTNSSKFLFNEDTSLKFNKDKGATFDLSDSDEDMLEVKRKDHDIEMPTNYVPLEELSASKKIRKPVTKAAAVKKLLKKKIVPNKKIIFDQEGTAVVQGLKEKKSELAREYENENIGGIDIEKARLVLKEEDKFDKEMFKEKVKAKHKEKKRKLKEAKQKKSESDIDEFGESEDEGPDLSWLPDPDKMYDEKNGDNKSVNGDSKQKSKNGKKRKSIENSDDIQRKIKGKKKKKLEELSGNNLDVNETEELALMLLKSKK</sequence>
<dbReference type="EMBL" id="JBDJPC010000003">
    <property type="protein sequence ID" value="KAL1510001.1"/>
    <property type="molecule type" value="Genomic_DNA"/>
</dbReference>
<reference evidence="12 13" key="1">
    <citation type="submission" date="2024-05" db="EMBL/GenBank/DDBJ databases">
        <title>Genetic variation in Jamaican populations of the coffee berry borer (Hypothenemus hampei).</title>
        <authorList>
            <person name="Errbii M."/>
            <person name="Myrie A."/>
        </authorList>
    </citation>
    <scope>NUCLEOTIDE SEQUENCE [LARGE SCALE GENOMIC DNA]</scope>
    <source>
        <strain evidence="12">JA-Hopewell-2020-01-JO</strain>
        <tissue evidence="12">Whole body</tissue>
    </source>
</reference>
<keyword evidence="3 7" id="KW-0347">Helicase</keyword>
<evidence type="ECO:0000256" key="6">
    <source>
        <dbReference type="PROSITE-ProRule" id="PRU00552"/>
    </source>
</evidence>
<dbReference type="SMART" id="SM00490">
    <property type="entry name" value="HELICc"/>
    <property type="match status" value="1"/>
</dbReference>
<dbReference type="GO" id="GO:0003723">
    <property type="term" value="F:RNA binding"/>
    <property type="evidence" value="ECO:0007669"/>
    <property type="project" value="UniProtKB-UniRule"/>
</dbReference>
<dbReference type="Pfam" id="PF00270">
    <property type="entry name" value="DEAD"/>
    <property type="match status" value="1"/>
</dbReference>
<dbReference type="PROSITE" id="PS00039">
    <property type="entry name" value="DEAD_ATP_HELICASE"/>
    <property type="match status" value="1"/>
</dbReference>
<dbReference type="CDD" id="cd18787">
    <property type="entry name" value="SF2_C_DEAD"/>
    <property type="match status" value="1"/>
</dbReference>
<dbReference type="Gene3D" id="3.40.50.300">
    <property type="entry name" value="P-loop containing nucleotide triphosphate hydrolases"/>
    <property type="match status" value="2"/>
</dbReference>
<dbReference type="GO" id="GO:0010468">
    <property type="term" value="P:regulation of gene expression"/>
    <property type="evidence" value="ECO:0007669"/>
    <property type="project" value="UniProtKB-ARBA"/>
</dbReference>
<comment type="domain">
    <text evidence="7">The Q motif is unique to and characteristic of the DEAD box family of RNA helicases and controls ATP binding and hydrolysis.</text>
</comment>
<evidence type="ECO:0000256" key="5">
    <source>
        <dbReference type="ARBA" id="ARBA00022884"/>
    </source>
</evidence>
<organism evidence="12 13">
    <name type="scientific">Hypothenemus hampei</name>
    <name type="common">Coffee berry borer</name>
    <dbReference type="NCBI Taxonomy" id="57062"/>
    <lineage>
        <taxon>Eukaryota</taxon>
        <taxon>Metazoa</taxon>
        <taxon>Ecdysozoa</taxon>
        <taxon>Arthropoda</taxon>
        <taxon>Hexapoda</taxon>
        <taxon>Insecta</taxon>
        <taxon>Pterygota</taxon>
        <taxon>Neoptera</taxon>
        <taxon>Endopterygota</taxon>
        <taxon>Coleoptera</taxon>
        <taxon>Polyphaga</taxon>
        <taxon>Cucujiformia</taxon>
        <taxon>Curculionidae</taxon>
        <taxon>Scolytinae</taxon>
        <taxon>Hypothenemus</taxon>
    </lineage>
</organism>
<feature type="domain" description="Helicase ATP-binding" evidence="9">
    <location>
        <begin position="82"/>
        <end position="256"/>
    </location>
</feature>